<evidence type="ECO:0000256" key="1">
    <source>
        <dbReference type="ARBA" id="ARBA00004571"/>
    </source>
</evidence>
<evidence type="ECO:0000256" key="5">
    <source>
        <dbReference type="ARBA" id="ARBA00023077"/>
    </source>
</evidence>
<feature type="signal peptide" evidence="10">
    <location>
        <begin position="1"/>
        <end position="31"/>
    </location>
</feature>
<dbReference type="PROSITE" id="PS52016">
    <property type="entry name" value="TONB_DEPENDENT_REC_3"/>
    <property type="match status" value="1"/>
</dbReference>
<keyword evidence="2 8" id="KW-0813">Transport</keyword>
<organism evidence="13 14">
    <name type="scientific">Sphingorhabdus lutea</name>
    <dbReference type="NCBI Taxonomy" id="1913578"/>
    <lineage>
        <taxon>Bacteria</taxon>
        <taxon>Pseudomonadati</taxon>
        <taxon>Pseudomonadota</taxon>
        <taxon>Alphaproteobacteria</taxon>
        <taxon>Sphingomonadales</taxon>
        <taxon>Sphingomonadaceae</taxon>
        <taxon>Sphingorhabdus</taxon>
    </lineage>
</organism>
<keyword evidence="4 8" id="KW-0812">Transmembrane</keyword>
<proteinExistence type="inferred from homology"/>
<dbReference type="InterPro" id="IPR037066">
    <property type="entry name" value="Plug_dom_sf"/>
</dbReference>
<keyword evidence="6 8" id="KW-0472">Membrane</keyword>
<dbReference type="GO" id="GO:0009279">
    <property type="term" value="C:cell outer membrane"/>
    <property type="evidence" value="ECO:0007669"/>
    <property type="project" value="UniProtKB-SubCell"/>
</dbReference>
<evidence type="ECO:0000256" key="10">
    <source>
        <dbReference type="SAM" id="SignalP"/>
    </source>
</evidence>
<dbReference type="KEGG" id="sphl:LPB140_00315"/>
<dbReference type="Pfam" id="PF07715">
    <property type="entry name" value="Plug"/>
    <property type="match status" value="1"/>
</dbReference>
<keyword evidence="10" id="KW-0732">Signal</keyword>
<feature type="domain" description="TonB-dependent receptor plug" evidence="12">
    <location>
        <begin position="59"/>
        <end position="162"/>
    </location>
</feature>
<evidence type="ECO:0000256" key="4">
    <source>
        <dbReference type="ARBA" id="ARBA00022692"/>
    </source>
</evidence>
<evidence type="ECO:0000256" key="6">
    <source>
        <dbReference type="ARBA" id="ARBA00023136"/>
    </source>
</evidence>
<evidence type="ECO:0000313" key="14">
    <source>
        <dbReference type="Proteomes" id="UP000242561"/>
    </source>
</evidence>
<dbReference type="InterPro" id="IPR012910">
    <property type="entry name" value="Plug_dom"/>
</dbReference>
<dbReference type="PANTHER" id="PTHR40980:SF3">
    <property type="entry name" value="TONB-DEPENDENT RECEPTOR-LIKE BETA-BARREL DOMAIN-CONTAINING PROTEIN"/>
    <property type="match status" value="1"/>
</dbReference>
<dbReference type="Proteomes" id="UP000242561">
    <property type="component" value="Chromosome"/>
</dbReference>
<dbReference type="Pfam" id="PF00593">
    <property type="entry name" value="TonB_dep_Rec_b-barrel"/>
    <property type="match status" value="1"/>
</dbReference>
<evidence type="ECO:0000256" key="8">
    <source>
        <dbReference type="PROSITE-ProRule" id="PRU01360"/>
    </source>
</evidence>
<keyword evidence="3 8" id="KW-1134">Transmembrane beta strand</keyword>
<sequence>MNNAVSKPRHRLSALLLAGTAATMACAPAMAQQENSADANEPILVTGIRSSLQNALEEKREAASLVEIIQAEDIGKLPDQNLAEVLENVPGVQITRDAGIGTGVQIRGSNDNRTEINGVGTVGSGSGRGGIGFEDVNAAVIASVEVTKAPTAKTTEGSVGGTINLRTIRPLDLNETLLAFRAQGEYSELSRSVQPRLSASLGKSWNVGDGEIGIVLSGSYAKQDALSFRPRVDRDTLTVQGTGRTSTGAAGPAFSYLGIQFLNQELENFKYETYNLAGSLEYAPNPNLKFYVDGFYNDQTRRQESTRIQASGVSNVQLTNVPDTFETINFGSLGGNNLGSIQAALTGTLQPNVANRPVLRFSSDVGARLTESHLLRFGTEWESGRFKARIEGSRTQSDTSNPDLSTTLNFVNPNTALTGSNPPNENGTPFRYDLTGGALAFGIDTSSPFAPTVAQLLDPANIAFDAATVGNSGTKNIDTTGRLDFTLDLEDLTGFITSFDWGYRYNKTSTEFNEFSSNINLSLMRDAPRGTAFSQLLVPGPSIFGRADGRELFFGDFLIINPKLAYSDQAGVLDTIQAALAAAPGARVLSDPTYNPASFFKITEQTHAFYGQLNFESGIFSGNAGLRYIDTSIDSLGNNIGAGGAITQVNTPGKYQMLLPRLNMAADLSDDLVLRASFGQDINRPNFNDLKTSVRFGTGPNTAVVIGNPNLAPEKVTSYDASLSWYFAPASVLSVGVFHKRRTNLFVTQEFAPAVDVNGYKDFTAPCEDGGIFNPIADRNVFVAPANAGTGLCVPITTTINDSAATTQTGIEVAFQADLSSFEDKIGFASGFGLSANYTYQKFGGGEATNTSAADSRANAIFNASSGLNAAPYTAVQGLLDFSKNAYNVTLFYEKYGFTARARYTWRSSFRTLDTAGGASLGSTLGFPVVTAARGQLNGSLSYEISDNINIGIEGVNLTKSKISQYCVNDGALLCFQGLPDRRLQFGVNFKF</sequence>
<dbReference type="SUPFAM" id="SSF56935">
    <property type="entry name" value="Porins"/>
    <property type="match status" value="1"/>
</dbReference>
<evidence type="ECO:0000256" key="2">
    <source>
        <dbReference type="ARBA" id="ARBA00022448"/>
    </source>
</evidence>
<dbReference type="InterPro" id="IPR039426">
    <property type="entry name" value="TonB-dep_rcpt-like"/>
</dbReference>
<keyword evidence="14" id="KW-1185">Reference proteome</keyword>
<dbReference type="NCBIfam" id="TIGR01782">
    <property type="entry name" value="TonB-Xanth-Caul"/>
    <property type="match status" value="1"/>
</dbReference>
<name>A0A1L3J8U2_9SPHN</name>
<dbReference type="PANTHER" id="PTHR40980">
    <property type="entry name" value="PLUG DOMAIN-CONTAINING PROTEIN"/>
    <property type="match status" value="1"/>
</dbReference>
<feature type="chain" id="PRO_5012273028" evidence="10">
    <location>
        <begin position="32"/>
        <end position="992"/>
    </location>
</feature>
<evidence type="ECO:0000259" key="11">
    <source>
        <dbReference type="Pfam" id="PF00593"/>
    </source>
</evidence>
<evidence type="ECO:0000256" key="9">
    <source>
        <dbReference type="RuleBase" id="RU003357"/>
    </source>
</evidence>
<dbReference type="PROSITE" id="PS51257">
    <property type="entry name" value="PROKAR_LIPOPROTEIN"/>
    <property type="match status" value="1"/>
</dbReference>
<keyword evidence="13" id="KW-0675">Receptor</keyword>
<dbReference type="OrthoDB" id="5476657at2"/>
<dbReference type="Gene3D" id="2.170.130.10">
    <property type="entry name" value="TonB-dependent receptor, plug domain"/>
    <property type="match status" value="1"/>
</dbReference>
<keyword evidence="5 9" id="KW-0798">TonB box</keyword>
<accession>A0A1L3J8U2</accession>
<evidence type="ECO:0000256" key="3">
    <source>
        <dbReference type="ARBA" id="ARBA00022452"/>
    </source>
</evidence>
<comment type="similarity">
    <text evidence="8 9">Belongs to the TonB-dependent receptor family.</text>
</comment>
<dbReference type="STRING" id="1913578.LPB140_00315"/>
<protein>
    <submittedName>
        <fullName evidence="13">TonB-dependent receptor</fullName>
    </submittedName>
</protein>
<comment type="subcellular location">
    <subcellularLocation>
        <location evidence="1 8">Cell outer membrane</location>
        <topology evidence="1 8">Multi-pass membrane protein</topology>
    </subcellularLocation>
</comment>
<feature type="domain" description="TonB-dependent receptor-like beta-barrel" evidence="11">
    <location>
        <begin position="421"/>
        <end position="958"/>
    </location>
</feature>
<dbReference type="InterPro" id="IPR036942">
    <property type="entry name" value="Beta-barrel_TonB_sf"/>
</dbReference>
<dbReference type="EMBL" id="CP018154">
    <property type="protein sequence ID" value="APG61545.1"/>
    <property type="molecule type" value="Genomic_DNA"/>
</dbReference>
<keyword evidence="7 8" id="KW-0998">Cell outer membrane</keyword>
<reference evidence="13 14" key="1">
    <citation type="submission" date="2016-11" db="EMBL/GenBank/DDBJ databases">
        <title>Sphingorhabdus sp. LPB0140, isolated from marine environment.</title>
        <authorList>
            <person name="Kim E."/>
            <person name="Yi H."/>
        </authorList>
    </citation>
    <scope>NUCLEOTIDE SEQUENCE [LARGE SCALE GENOMIC DNA]</scope>
    <source>
        <strain evidence="13 14">LPB0140</strain>
    </source>
</reference>
<gene>
    <name evidence="13" type="ORF">LPB140_00315</name>
</gene>
<evidence type="ECO:0000256" key="7">
    <source>
        <dbReference type="ARBA" id="ARBA00023237"/>
    </source>
</evidence>
<dbReference type="InterPro" id="IPR010104">
    <property type="entry name" value="TonB_rcpt_bac"/>
</dbReference>
<dbReference type="AlphaFoldDB" id="A0A1L3J8U2"/>
<dbReference type="Gene3D" id="2.40.170.20">
    <property type="entry name" value="TonB-dependent receptor, beta-barrel domain"/>
    <property type="match status" value="1"/>
</dbReference>
<dbReference type="InterPro" id="IPR000531">
    <property type="entry name" value="Beta-barrel_TonB"/>
</dbReference>
<evidence type="ECO:0000313" key="13">
    <source>
        <dbReference type="EMBL" id="APG61545.1"/>
    </source>
</evidence>
<evidence type="ECO:0000259" key="12">
    <source>
        <dbReference type="Pfam" id="PF07715"/>
    </source>
</evidence>